<evidence type="ECO:0000313" key="3">
    <source>
        <dbReference type="Proteomes" id="UP000253250"/>
    </source>
</evidence>
<accession>A0A368HIG7</accession>
<feature type="transmembrane region" description="Helical" evidence="1">
    <location>
        <begin position="406"/>
        <end position="427"/>
    </location>
</feature>
<comment type="caution">
    <text evidence="2">The sequence shown here is derived from an EMBL/GenBank/DDBJ whole genome shotgun (WGS) entry which is preliminary data.</text>
</comment>
<feature type="transmembrane region" description="Helical" evidence="1">
    <location>
        <begin position="124"/>
        <end position="148"/>
    </location>
</feature>
<feature type="transmembrane region" description="Helical" evidence="1">
    <location>
        <begin position="182"/>
        <end position="200"/>
    </location>
</feature>
<organism evidence="2 3">
    <name type="scientific">Acidiferrobacter thiooxydans</name>
    <dbReference type="NCBI Taxonomy" id="163359"/>
    <lineage>
        <taxon>Bacteria</taxon>
        <taxon>Pseudomonadati</taxon>
        <taxon>Pseudomonadota</taxon>
        <taxon>Gammaproteobacteria</taxon>
        <taxon>Acidiferrobacterales</taxon>
        <taxon>Acidiferrobacteraceae</taxon>
        <taxon>Acidiferrobacter</taxon>
    </lineage>
</organism>
<keyword evidence="1" id="KW-0472">Membrane</keyword>
<evidence type="ECO:0000256" key="1">
    <source>
        <dbReference type="SAM" id="Phobius"/>
    </source>
</evidence>
<feature type="transmembrane region" description="Helical" evidence="1">
    <location>
        <begin position="289"/>
        <end position="307"/>
    </location>
</feature>
<reference evidence="2 3" key="1">
    <citation type="submission" date="2018-02" db="EMBL/GenBank/DDBJ databases">
        <title>Insights into the biology of acidophilic members of the Acidiferrobacteraceae family derived from comparative genomic analyses.</title>
        <authorList>
            <person name="Issotta F."/>
            <person name="Thyssen C."/>
            <person name="Mena C."/>
            <person name="Moya A."/>
            <person name="Bellenberg S."/>
            <person name="Sproer C."/>
            <person name="Covarrubias P.C."/>
            <person name="Sand W."/>
            <person name="Quatrini R."/>
            <person name="Vera M."/>
        </authorList>
    </citation>
    <scope>NUCLEOTIDE SEQUENCE [LARGE SCALE GENOMIC DNA]</scope>
    <source>
        <strain evidence="3">m-1</strain>
    </source>
</reference>
<gene>
    <name evidence="2" type="ORF">C4900_00290</name>
</gene>
<proteinExistence type="predicted"/>
<keyword evidence="1" id="KW-0812">Transmembrane</keyword>
<dbReference type="AlphaFoldDB" id="A0A368HIG7"/>
<feature type="transmembrane region" description="Helical" evidence="1">
    <location>
        <begin position="248"/>
        <end position="268"/>
    </location>
</feature>
<evidence type="ECO:0008006" key="4">
    <source>
        <dbReference type="Google" id="ProtNLM"/>
    </source>
</evidence>
<feature type="transmembrane region" description="Helical" evidence="1">
    <location>
        <begin position="40"/>
        <end position="60"/>
    </location>
</feature>
<feature type="transmembrane region" description="Helical" evidence="1">
    <location>
        <begin position="378"/>
        <end position="399"/>
    </location>
</feature>
<dbReference type="Proteomes" id="UP000253250">
    <property type="component" value="Unassembled WGS sequence"/>
</dbReference>
<feature type="transmembrane region" description="Helical" evidence="1">
    <location>
        <begin position="353"/>
        <end position="372"/>
    </location>
</feature>
<dbReference type="EMBL" id="PSYR01000001">
    <property type="protein sequence ID" value="RCN58278.1"/>
    <property type="molecule type" value="Genomic_DNA"/>
</dbReference>
<name>A0A368HIG7_9GAMM</name>
<keyword evidence="1" id="KW-1133">Transmembrane helix</keyword>
<evidence type="ECO:0000313" key="2">
    <source>
        <dbReference type="EMBL" id="RCN58278.1"/>
    </source>
</evidence>
<feature type="transmembrane region" description="Helical" evidence="1">
    <location>
        <begin position="207"/>
        <end position="228"/>
    </location>
</feature>
<protein>
    <recommendedName>
        <fullName evidence="4">Glycosyltransferase RgtA/B/C/D-like domain-containing protein</fullName>
    </recommendedName>
</protein>
<keyword evidence="3" id="KW-1185">Reference proteome</keyword>
<sequence>MYQGCNQVPPSDSSSPAAYRTFARLAWRQTMGRHSDVVRVWIRALGLYGVLTVFGVWLGLHVLPHGPTWVNGGLFRRAWFWDGGWYLSIAEHGYAWNGHAGIQQNVAFFPLYPLIERLFHGLGFSWAAAAIIPSLLFAIPLPLIFSALLRHANADIRRDLATYALMLYPGAQFYLAGYPTSLMNVIVMLGLWAILARRYWLAATIAGIGTAAGPLMMLLSMVVCGSYIHDRFRGSDVDMGRTFGSLLAMGALAISGFLSYTGFLYARFGDPLAFLQVQRAWGHLPLATHVYRFLTLAGVFGGGYSKFLMSLIPFANTQPLRVFEASLQNTLNTLTFVILACSLWYARRRLPRVMMLYAALVLVAYLWLLGSVQGPVSTARLVFIAIPAFIAIGSMASRFPRITSGILLFFALTLVVQTALFVAGYWVV</sequence>